<dbReference type="InterPro" id="IPR003615">
    <property type="entry name" value="HNH_nuc"/>
</dbReference>
<keyword evidence="3" id="KW-0255">Endonuclease</keyword>
<dbReference type="InterPro" id="IPR002711">
    <property type="entry name" value="HNH"/>
</dbReference>
<keyword evidence="3" id="KW-0378">Hydrolase</keyword>
<dbReference type="EMBL" id="JBHTAA010000005">
    <property type="protein sequence ID" value="MFC7204706.1"/>
    <property type="molecule type" value="Genomic_DNA"/>
</dbReference>
<keyword evidence="1" id="KW-0812">Transmembrane</keyword>
<dbReference type="Pfam" id="PF01844">
    <property type="entry name" value="HNH"/>
    <property type="match status" value="1"/>
</dbReference>
<keyword evidence="1" id="KW-1133">Transmembrane helix</keyword>
<protein>
    <submittedName>
        <fullName evidence="3">HNH endonuclease</fullName>
    </submittedName>
</protein>
<dbReference type="Proteomes" id="UP001596481">
    <property type="component" value="Unassembled WGS sequence"/>
</dbReference>
<evidence type="ECO:0000313" key="3">
    <source>
        <dbReference type="EMBL" id="MFC7204706.1"/>
    </source>
</evidence>
<keyword evidence="3" id="KW-0540">Nuclease</keyword>
<evidence type="ECO:0000256" key="1">
    <source>
        <dbReference type="SAM" id="Phobius"/>
    </source>
</evidence>
<keyword evidence="1" id="KW-0472">Membrane</keyword>
<feature type="transmembrane region" description="Helical" evidence="1">
    <location>
        <begin position="213"/>
        <end position="231"/>
    </location>
</feature>
<feature type="transmembrane region" description="Helical" evidence="1">
    <location>
        <begin position="190"/>
        <end position="207"/>
    </location>
</feature>
<dbReference type="AlphaFoldDB" id="A0ABD5ZHG5"/>
<proteinExistence type="predicted"/>
<reference evidence="3 4" key="1">
    <citation type="journal article" date="2019" name="Int. J. Syst. Evol. Microbiol.">
        <title>The Global Catalogue of Microorganisms (GCM) 10K type strain sequencing project: providing services to taxonomists for standard genome sequencing and annotation.</title>
        <authorList>
            <consortium name="The Broad Institute Genomics Platform"/>
            <consortium name="The Broad Institute Genome Sequencing Center for Infectious Disease"/>
            <person name="Wu L."/>
            <person name="Ma J."/>
        </authorList>
    </citation>
    <scope>NUCLEOTIDE SEQUENCE [LARGE SCALE GENOMIC DNA]</scope>
    <source>
        <strain evidence="3 4">DSM 29988</strain>
    </source>
</reference>
<sequence length="246" mass="27747">MGQPRRKRVYERDDYVCQNCGAKGGPRENVTLHAHHIVPKGKGGSDKMSNLKTLCKRCHDAVHYDVQAPTAREYQSKTSSQTKQKKVTNPFENCPICGSNEISHHPSEDKTLQCSDCWSTLASAKSDRFELRVGPRGHHRTVGAFSPGESGLTLLPENWELLSDRDSLKNIDLEELQSHSNRWSRIHHRGIILAGIVSLVCFVAWIFTYTHTLLLLAVVSHLVIQATGRIFTKRKMVREELPITRG</sequence>
<evidence type="ECO:0000313" key="4">
    <source>
        <dbReference type="Proteomes" id="UP001596481"/>
    </source>
</evidence>
<accession>A0ABD5ZHG5</accession>
<dbReference type="Gene3D" id="1.10.30.50">
    <property type="match status" value="1"/>
</dbReference>
<gene>
    <name evidence="3" type="ORF">ACFQJC_14395</name>
</gene>
<organism evidence="3 4">
    <name type="scientific">Haloferax namakaokahaiae</name>
    <dbReference type="NCBI Taxonomy" id="1748331"/>
    <lineage>
        <taxon>Archaea</taxon>
        <taxon>Methanobacteriati</taxon>
        <taxon>Methanobacteriota</taxon>
        <taxon>Stenosarchaea group</taxon>
        <taxon>Halobacteria</taxon>
        <taxon>Halobacteriales</taxon>
        <taxon>Haloferacaceae</taxon>
        <taxon>Haloferax</taxon>
    </lineage>
</organism>
<dbReference type="GO" id="GO:0004519">
    <property type="term" value="F:endonuclease activity"/>
    <property type="evidence" value="ECO:0007669"/>
    <property type="project" value="UniProtKB-KW"/>
</dbReference>
<keyword evidence="4" id="KW-1185">Reference proteome</keyword>
<feature type="domain" description="HNH nuclease" evidence="2">
    <location>
        <begin position="4"/>
        <end position="60"/>
    </location>
</feature>
<dbReference type="CDD" id="cd00085">
    <property type="entry name" value="HNHc"/>
    <property type="match status" value="1"/>
</dbReference>
<dbReference type="SMART" id="SM00507">
    <property type="entry name" value="HNHc"/>
    <property type="match status" value="1"/>
</dbReference>
<evidence type="ECO:0000259" key="2">
    <source>
        <dbReference type="SMART" id="SM00507"/>
    </source>
</evidence>
<comment type="caution">
    <text evidence="3">The sequence shown here is derived from an EMBL/GenBank/DDBJ whole genome shotgun (WGS) entry which is preliminary data.</text>
</comment>
<name>A0ABD5ZHG5_9EURY</name>
<dbReference type="RefSeq" id="WP_390224621.1">
    <property type="nucleotide sequence ID" value="NZ_JBHTAA010000005.1"/>
</dbReference>